<gene>
    <name evidence="1" type="ORF">LCGC14_0444410</name>
</gene>
<dbReference type="AlphaFoldDB" id="A0A0F9T2S5"/>
<reference evidence="1" key="1">
    <citation type="journal article" date="2015" name="Nature">
        <title>Complex archaea that bridge the gap between prokaryotes and eukaryotes.</title>
        <authorList>
            <person name="Spang A."/>
            <person name="Saw J.H."/>
            <person name="Jorgensen S.L."/>
            <person name="Zaremba-Niedzwiedzka K."/>
            <person name="Martijn J."/>
            <person name="Lind A.E."/>
            <person name="van Eijk R."/>
            <person name="Schleper C."/>
            <person name="Guy L."/>
            <person name="Ettema T.J."/>
        </authorList>
    </citation>
    <scope>NUCLEOTIDE SEQUENCE</scope>
</reference>
<accession>A0A0F9T2S5</accession>
<comment type="caution">
    <text evidence="1">The sequence shown here is derived from an EMBL/GenBank/DDBJ whole genome shotgun (WGS) entry which is preliminary data.</text>
</comment>
<name>A0A0F9T2S5_9ZZZZ</name>
<proteinExistence type="predicted"/>
<evidence type="ECO:0000313" key="1">
    <source>
        <dbReference type="EMBL" id="KKN69152.1"/>
    </source>
</evidence>
<dbReference type="EMBL" id="LAZR01000432">
    <property type="protein sequence ID" value="KKN69152.1"/>
    <property type="molecule type" value="Genomic_DNA"/>
</dbReference>
<sequence length="53" mass="5695">MVLLELLEGEAGCQALVEHPELAIVTPAFVVAAFTQLLDLFALRALKPVFQAS</sequence>
<organism evidence="1">
    <name type="scientific">marine sediment metagenome</name>
    <dbReference type="NCBI Taxonomy" id="412755"/>
    <lineage>
        <taxon>unclassified sequences</taxon>
        <taxon>metagenomes</taxon>
        <taxon>ecological metagenomes</taxon>
    </lineage>
</organism>
<protein>
    <submittedName>
        <fullName evidence="1">Uncharacterized protein</fullName>
    </submittedName>
</protein>